<feature type="region of interest" description="Disordered" evidence="1">
    <location>
        <begin position="163"/>
        <end position="182"/>
    </location>
</feature>
<feature type="compositionally biased region" description="Basic residues" evidence="1">
    <location>
        <begin position="834"/>
        <end position="843"/>
    </location>
</feature>
<sequence>MENQMDGMAVCEPTTTNESILSNNSIQSNNSQPAYPRFMTPINPTHQLFTPNSNLSRRPSVDRPKQPRPETPTRSLPISSSRSRQKTWASVASKGVDAFRSTSAKSTNYSKRTPYRNGQSPGVGSYRLISVTQAEQQSTPCPDRSSKECNHNTRVQNVVEKLLPSENPLQCPPESNSEADTASNRELHTTLNTNKISSQAPAPGSPPDDKWASVKSDNTMDSRNDNTGEIKSNDNDDTKLIRIEEEDAHTPVPDGVRMFTDALSKLTKVTGSCKEVDKEQTIKEQGDCPPENNAEGASISGPTKWVTSSPRRSLTNCPLSSTRKPPHLKIVTDFSRNPVQTERMFAHHGLGVSPGYYSRVPKSNPFRDRPRVASSPGGVNPLLARENRASSCSFENSPSPIRTPGAVTPKQKSTGTPTPSNPFCAVSLNTTPRMDRSGSKIPRMAPRNLFPESDSGVGNCTKVTVFSPSKRSSIPLPTRLLQQSKEENGSENMPEGTTPSAIFDRVEKTTTEETVIKEDCEMGKGENTHFKPQNNVQDTTKGVEENADPFSDDVTVKQLSKSAPCHGPQLRISPEAERLIMGEDDLKVLEKNMKESRGPSRQSGNKREFRLSTDSLFATFSSKRSKNSSYRLSFSGKPPMEEDSPTPVGEAAGKSISKAKSADFGIRRASSGHRSTRRKSSPEKGLPRSASEKLDADPFLDTEDIEMHSKQPMPVDRRPVTEPGQVNKKPCSTPVVESAKKSSIPVVVTENSPSPSKPSGSVERTRKLQNEAFKLNSPKGPRHNSRVSASYGSPRRYPYRPSTDRAHHSPKPNNDTHIGTDQPPRNAENQGQKDKRHKKRHHRSADPITTAPEPVKGKGSSSKGVFSNFRGLFSKNKPEAPKENNRPLIYARPMATNNLKLSVPVSHSVPHLGMNGNGVPNDTSGGEISYHHLESLCSPALRDTGRISTITMEILDSARNEVDTSRKEKLIRLGKILIEAVNNSHDAEKAMLTAIQAAKEAEVACAMAKENAMKMSQVACDWARPLASAKDSST</sequence>
<evidence type="ECO:0000313" key="2">
    <source>
        <dbReference type="EMBL" id="EFR04056.1"/>
    </source>
</evidence>
<feature type="compositionally biased region" description="Polar residues" evidence="1">
    <location>
        <begin position="749"/>
        <end position="759"/>
    </location>
</feature>
<dbReference type="RefSeq" id="XP_003171064.1">
    <property type="nucleotide sequence ID" value="XM_003171016.1"/>
</dbReference>
<feature type="compositionally biased region" description="Polar residues" evidence="1">
    <location>
        <begin position="173"/>
        <end position="182"/>
    </location>
</feature>
<feature type="compositionally biased region" description="Polar residues" evidence="1">
    <location>
        <begin position="100"/>
        <end position="122"/>
    </location>
</feature>
<feature type="compositionally biased region" description="Basic and acidic residues" evidence="1">
    <location>
        <begin position="705"/>
        <end position="720"/>
    </location>
</feature>
<dbReference type="GeneID" id="10026311"/>
<proteinExistence type="predicted"/>
<dbReference type="Proteomes" id="UP000002669">
    <property type="component" value="Unassembled WGS sequence"/>
</dbReference>
<feature type="compositionally biased region" description="Low complexity" evidence="1">
    <location>
        <begin position="17"/>
        <end position="32"/>
    </location>
</feature>
<reference evidence="3" key="1">
    <citation type="journal article" date="2012" name="MBio">
        <title>Comparative genome analysis of Trichophyton rubrum and related dermatophytes reveals candidate genes involved in infection.</title>
        <authorList>
            <person name="Martinez D.A."/>
            <person name="Oliver B.G."/>
            <person name="Graeser Y."/>
            <person name="Goldberg J.M."/>
            <person name="Li W."/>
            <person name="Martinez-Rossi N.M."/>
            <person name="Monod M."/>
            <person name="Shelest E."/>
            <person name="Barton R.C."/>
            <person name="Birch E."/>
            <person name="Brakhage A.A."/>
            <person name="Chen Z."/>
            <person name="Gurr S.J."/>
            <person name="Heiman D."/>
            <person name="Heitman J."/>
            <person name="Kosti I."/>
            <person name="Rossi A."/>
            <person name="Saif S."/>
            <person name="Samalova M."/>
            <person name="Saunders C.W."/>
            <person name="Shea T."/>
            <person name="Summerbell R.C."/>
            <person name="Xu J."/>
            <person name="Young S."/>
            <person name="Zeng Q."/>
            <person name="Birren B.W."/>
            <person name="Cuomo C.A."/>
            <person name="White T.C."/>
        </authorList>
    </citation>
    <scope>NUCLEOTIDE SEQUENCE [LARGE SCALE GENOMIC DNA]</scope>
    <source>
        <strain evidence="3">ATCC MYA-4604 / CBS 118893</strain>
    </source>
</reference>
<dbReference type="AlphaFoldDB" id="E4V1Z1"/>
<gene>
    <name evidence="2" type="ORF">MGYG_07062</name>
</gene>
<feature type="compositionally biased region" description="Basic residues" evidence="1">
    <location>
        <begin position="670"/>
        <end position="679"/>
    </location>
</feature>
<feature type="region of interest" description="Disordered" evidence="1">
    <location>
        <begin position="363"/>
        <end position="453"/>
    </location>
</feature>
<dbReference type="VEuPathDB" id="FungiDB:MGYG_07062"/>
<dbReference type="STRING" id="535722.E4V1Z1"/>
<feature type="region of interest" description="Disordered" evidence="1">
    <location>
        <begin position="192"/>
        <end position="238"/>
    </location>
</feature>
<feature type="compositionally biased region" description="Basic and acidic residues" evidence="1">
    <location>
        <begin position="59"/>
        <end position="68"/>
    </location>
</feature>
<feature type="compositionally biased region" description="Polar residues" evidence="1">
    <location>
        <begin position="389"/>
        <end position="400"/>
    </location>
</feature>
<organism evidence="3">
    <name type="scientific">Arthroderma gypseum (strain ATCC MYA-4604 / CBS 118893)</name>
    <name type="common">Microsporum gypseum</name>
    <dbReference type="NCBI Taxonomy" id="535722"/>
    <lineage>
        <taxon>Eukaryota</taxon>
        <taxon>Fungi</taxon>
        <taxon>Dikarya</taxon>
        <taxon>Ascomycota</taxon>
        <taxon>Pezizomycotina</taxon>
        <taxon>Eurotiomycetes</taxon>
        <taxon>Eurotiomycetidae</taxon>
        <taxon>Onygenales</taxon>
        <taxon>Arthrodermataceae</taxon>
        <taxon>Nannizzia</taxon>
    </lineage>
</organism>
<dbReference type="eggNOG" id="ENOG502RR3U">
    <property type="taxonomic scope" value="Eukaryota"/>
</dbReference>
<dbReference type="OMA" id="VACDWAR"/>
<protein>
    <submittedName>
        <fullName evidence="2">Uncharacterized protein</fullName>
    </submittedName>
</protein>
<feature type="region of interest" description="Disordered" evidence="1">
    <location>
        <begin position="627"/>
        <end position="868"/>
    </location>
</feature>
<evidence type="ECO:0000256" key="1">
    <source>
        <dbReference type="SAM" id="MobiDB-lite"/>
    </source>
</evidence>
<feature type="region of interest" description="Disordered" evidence="1">
    <location>
        <begin position="1"/>
        <end position="124"/>
    </location>
</feature>
<keyword evidence="3" id="KW-1185">Reference proteome</keyword>
<name>E4V1Z1_ARTGP</name>
<feature type="compositionally biased region" description="Polar residues" evidence="1">
    <location>
        <begin position="305"/>
        <end position="323"/>
    </location>
</feature>
<dbReference type="HOGENOM" id="CLU_012075_0_0_1"/>
<dbReference type="InParanoid" id="E4V1Z1"/>
<dbReference type="OrthoDB" id="5407305at2759"/>
<feature type="compositionally biased region" description="Polar residues" evidence="1">
    <location>
        <begin position="72"/>
        <end position="90"/>
    </location>
</feature>
<feature type="region of interest" description="Disordered" evidence="1">
    <location>
        <begin position="278"/>
        <end position="324"/>
    </location>
</feature>
<evidence type="ECO:0000313" key="3">
    <source>
        <dbReference type="Proteomes" id="UP000002669"/>
    </source>
</evidence>
<feature type="compositionally biased region" description="Basic and acidic residues" evidence="1">
    <location>
        <begin position="680"/>
        <end position="696"/>
    </location>
</feature>
<accession>E4V1Z1</accession>
<dbReference type="EMBL" id="DS989827">
    <property type="protein sequence ID" value="EFR04056.1"/>
    <property type="molecule type" value="Genomic_DNA"/>
</dbReference>
<feature type="compositionally biased region" description="Basic and acidic residues" evidence="1">
    <location>
        <begin position="207"/>
        <end position="238"/>
    </location>
</feature>
<feature type="compositionally biased region" description="Polar residues" evidence="1">
    <location>
        <begin position="42"/>
        <end position="57"/>
    </location>
</feature>